<evidence type="ECO:0000259" key="1">
    <source>
        <dbReference type="Pfam" id="PF06452"/>
    </source>
</evidence>
<dbReference type="EMBL" id="BAAAPN010000032">
    <property type="protein sequence ID" value="GAA1753578.1"/>
    <property type="molecule type" value="Genomic_DNA"/>
</dbReference>
<reference evidence="3" key="1">
    <citation type="journal article" date="2019" name="Int. J. Syst. Evol. Microbiol.">
        <title>The Global Catalogue of Microorganisms (GCM) 10K type strain sequencing project: providing services to taxonomists for standard genome sequencing and annotation.</title>
        <authorList>
            <consortium name="The Broad Institute Genomics Platform"/>
            <consortium name="The Broad Institute Genome Sequencing Center for Infectious Disease"/>
            <person name="Wu L."/>
            <person name="Ma J."/>
        </authorList>
    </citation>
    <scope>NUCLEOTIDE SEQUENCE [LARGE SCALE GENOMIC DNA]</scope>
    <source>
        <strain evidence="3">JCM 15591</strain>
    </source>
</reference>
<dbReference type="Proteomes" id="UP001501475">
    <property type="component" value="Unassembled WGS sequence"/>
</dbReference>
<sequence length="229" mass="23941">MPDGYRAAVPGPTVTATKVTRAPRIDGATDDWSGFPTYAVDTRVGGSRSVRSTASATWRLGWDRDNLYILAVVKDPTLTQTHPLRPWAIGSGDSVGIEIGAYTNPLPADRLGSRDTRILIGPTESGGTLRAVAYADGAAFATGGVWTSGAAVAVRTASGWRVEAAIPWSTLKVNAPGPTAKLSMNLLLADAISSGAKRGSLGSLYSNNPQRIFAGAKARYAWGRLALAD</sequence>
<dbReference type="InterPro" id="IPR010502">
    <property type="entry name" value="Carb-bd_dom_fam9"/>
</dbReference>
<dbReference type="Gene3D" id="2.60.40.1190">
    <property type="match status" value="1"/>
</dbReference>
<evidence type="ECO:0000313" key="2">
    <source>
        <dbReference type="EMBL" id="GAA1753578.1"/>
    </source>
</evidence>
<dbReference type="Pfam" id="PF06452">
    <property type="entry name" value="CBM9_1"/>
    <property type="match status" value="1"/>
</dbReference>
<protein>
    <recommendedName>
        <fullName evidence="1">Carbohydrate-binding domain-containing protein</fullName>
    </recommendedName>
</protein>
<name>A0ABP4WFJ2_9MICO</name>
<organism evidence="2 3">
    <name type="scientific">Nostocoides vanveenii</name>
    <dbReference type="NCBI Taxonomy" id="330835"/>
    <lineage>
        <taxon>Bacteria</taxon>
        <taxon>Bacillati</taxon>
        <taxon>Actinomycetota</taxon>
        <taxon>Actinomycetes</taxon>
        <taxon>Micrococcales</taxon>
        <taxon>Intrasporangiaceae</taxon>
        <taxon>Nostocoides</taxon>
    </lineage>
</organism>
<accession>A0ABP4WFJ2</accession>
<evidence type="ECO:0000313" key="3">
    <source>
        <dbReference type="Proteomes" id="UP001501475"/>
    </source>
</evidence>
<keyword evidence="3" id="KW-1185">Reference proteome</keyword>
<proteinExistence type="predicted"/>
<dbReference type="RefSeq" id="WP_344063486.1">
    <property type="nucleotide sequence ID" value="NZ_BAAAPN010000032.1"/>
</dbReference>
<gene>
    <name evidence="2" type="ORF">GCM10009810_11820</name>
</gene>
<comment type="caution">
    <text evidence="2">The sequence shown here is derived from an EMBL/GenBank/DDBJ whole genome shotgun (WGS) entry which is preliminary data.</text>
</comment>
<feature type="domain" description="Carbohydrate-binding" evidence="1">
    <location>
        <begin position="25"/>
        <end position="87"/>
    </location>
</feature>
<dbReference type="SUPFAM" id="SSF49344">
    <property type="entry name" value="CBD9-like"/>
    <property type="match status" value="1"/>
</dbReference>